<sequence length="163" mass="18479">MGKKRTQKRIRVEDIDSRVPKPKARQDPAADATGSQTVAQDAPSVSPAPRRMRRKTQSPERGTHSGRMLPERSGPSMNLRQLEEHYWRMTARRAAKRRNSPPTTYTVIADRNTTPAYHVENGRVRELRTTPTEMSVDSADNELNDAAIQQNDRPVQLALRLRG</sequence>
<organism evidence="2 3">
    <name type="scientific">Hydnomerulius pinastri MD-312</name>
    <dbReference type="NCBI Taxonomy" id="994086"/>
    <lineage>
        <taxon>Eukaryota</taxon>
        <taxon>Fungi</taxon>
        <taxon>Dikarya</taxon>
        <taxon>Basidiomycota</taxon>
        <taxon>Agaricomycotina</taxon>
        <taxon>Agaricomycetes</taxon>
        <taxon>Agaricomycetidae</taxon>
        <taxon>Boletales</taxon>
        <taxon>Boletales incertae sedis</taxon>
        <taxon>Leucogyrophana</taxon>
    </lineage>
</organism>
<keyword evidence="3" id="KW-1185">Reference proteome</keyword>
<name>A0A0C9VZ71_9AGAM</name>
<dbReference type="EMBL" id="KN839912">
    <property type="protein sequence ID" value="KIJ58743.1"/>
    <property type="molecule type" value="Genomic_DNA"/>
</dbReference>
<reference evidence="2 3" key="1">
    <citation type="submission" date="2014-04" db="EMBL/GenBank/DDBJ databases">
        <title>Evolutionary Origins and Diversification of the Mycorrhizal Mutualists.</title>
        <authorList>
            <consortium name="DOE Joint Genome Institute"/>
            <consortium name="Mycorrhizal Genomics Consortium"/>
            <person name="Kohler A."/>
            <person name="Kuo A."/>
            <person name="Nagy L.G."/>
            <person name="Floudas D."/>
            <person name="Copeland A."/>
            <person name="Barry K.W."/>
            <person name="Cichocki N."/>
            <person name="Veneault-Fourrey C."/>
            <person name="LaButti K."/>
            <person name="Lindquist E.A."/>
            <person name="Lipzen A."/>
            <person name="Lundell T."/>
            <person name="Morin E."/>
            <person name="Murat C."/>
            <person name="Riley R."/>
            <person name="Ohm R."/>
            <person name="Sun H."/>
            <person name="Tunlid A."/>
            <person name="Henrissat B."/>
            <person name="Grigoriev I.V."/>
            <person name="Hibbett D.S."/>
            <person name="Martin F."/>
        </authorList>
    </citation>
    <scope>NUCLEOTIDE SEQUENCE [LARGE SCALE GENOMIC DNA]</scope>
    <source>
        <strain evidence="2 3">MD-312</strain>
    </source>
</reference>
<evidence type="ECO:0000256" key="1">
    <source>
        <dbReference type="SAM" id="MobiDB-lite"/>
    </source>
</evidence>
<dbReference type="HOGENOM" id="CLU_1627289_0_0_1"/>
<accession>A0A0C9VZ71</accession>
<evidence type="ECO:0000313" key="3">
    <source>
        <dbReference type="Proteomes" id="UP000053820"/>
    </source>
</evidence>
<dbReference type="AlphaFoldDB" id="A0A0C9VZ71"/>
<gene>
    <name evidence="2" type="ORF">HYDPIDRAFT_171140</name>
</gene>
<dbReference type="Proteomes" id="UP000053820">
    <property type="component" value="Unassembled WGS sequence"/>
</dbReference>
<feature type="region of interest" description="Disordered" evidence="1">
    <location>
        <begin position="1"/>
        <end position="77"/>
    </location>
</feature>
<protein>
    <submittedName>
        <fullName evidence="2">Uncharacterized protein</fullName>
    </submittedName>
</protein>
<feature type="compositionally biased region" description="Basic and acidic residues" evidence="1">
    <location>
        <begin position="10"/>
        <end position="28"/>
    </location>
</feature>
<evidence type="ECO:0000313" key="2">
    <source>
        <dbReference type="EMBL" id="KIJ58743.1"/>
    </source>
</evidence>
<proteinExistence type="predicted"/>